<accession>A0ABC9TGQ1</accession>
<gene>
    <name evidence="2" type="ORF">D358_02772</name>
</gene>
<dbReference type="EMBL" id="ATIR01000103">
    <property type="protein sequence ID" value="EPI04838.1"/>
    <property type="molecule type" value="Genomic_DNA"/>
</dbReference>
<protein>
    <recommendedName>
        <fullName evidence="4">HTH merR-type domain-containing protein</fullName>
    </recommendedName>
</protein>
<evidence type="ECO:0000313" key="3">
    <source>
        <dbReference type="Proteomes" id="UP000015750"/>
    </source>
</evidence>
<evidence type="ECO:0008006" key="4">
    <source>
        <dbReference type="Google" id="ProtNLM"/>
    </source>
</evidence>
<dbReference type="RefSeq" id="WP_016627686.1">
    <property type="nucleotide sequence ID" value="NZ_KE351856.1"/>
</dbReference>
<name>A0ABC9TGQ1_ENTFL</name>
<dbReference type="Proteomes" id="UP000015750">
    <property type="component" value="Unassembled WGS sequence"/>
</dbReference>
<evidence type="ECO:0000256" key="1">
    <source>
        <dbReference type="SAM" id="Coils"/>
    </source>
</evidence>
<keyword evidence="1" id="KW-0175">Coiled coil</keyword>
<dbReference type="AlphaFoldDB" id="A0ABC9TGQ1"/>
<organism evidence="2 3">
    <name type="scientific">Enterococcus faecalis RP2S-4</name>
    <dbReference type="NCBI Taxonomy" id="1244145"/>
    <lineage>
        <taxon>Bacteria</taxon>
        <taxon>Bacillati</taxon>
        <taxon>Bacillota</taxon>
        <taxon>Bacilli</taxon>
        <taxon>Lactobacillales</taxon>
        <taxon>Enterococcaceae</taxon>
        <taxon>Enterococcus</taxon>
    </lineage>
</organism>
<evidence type="ECO:0000313" key="2">
    <source>
        <dbReference type="EMBL" id="EPI04838.1"/>
    </source>
</evidence>
<sequence length="141" mass="16666">MHYFEYSEVVSLVEGLNSVSSLKRWRKLIEERTGMKFKSSTKRIGRKSATVMYLFSEEDILKLQQVANLKNELGLEKAIVQAFSSQDEKMNMEEELNGLKEAVQVLIEVSKTYSREIEGLRKEIRELQQEREMKKKRKFFH</sequence>
<comment type="caution">
    <text evidence="2">The sequence shown here is derived from an EMBL/GenBank/DDBJ whole genome shotgun (WGS) entry which is preliminary data.</text>
</comment>
<proteinExistence type="predicted"/>
<reference evidence="2 3" key="1">
    <citation type="submission" date="2013-06" db="EMBL/GenBank/DDBJ databases">
        <authorList>
            <person name="Weinstock G."/>
            <person name="Sodergren E."/>
            <person name="Lobos E.A."/>
            <person name="Fulton L."/>
            <person name="Fulton R."/>
            <person name="Courtney L."/>
            <person name="Fronick C."/>
            <person name="O'Laughlin M."/>
            <person name="Godfrey J."/>
            <person name="Wilson R.M."/>
            <person name="Miner T."/>
            <person name="Farmer C."/>
            <person name="Delehaunty K."/>
            <person name="Cordes M."/>
            <person name="Minx P."/>
            <person name="Tomlinson C."/>
            <person name="Chen J."/>
            <person name="Wollam A."/>
            <person name="Pepin K.H."/>
            <person name="Bhonagiri V."/>
            <person name="Zhang X."/>
            <person name="Warren W."/>
            <person name="Mitreva M."/>
            <person name="Mardis E.R."/>
            <person name="Wilson R.K."/>
        </authorList>
    </citation>
    <scope>NUCLEOTIDE SEQUENCE [LARGE SCALE GENOMIC DNA]</scope>
    <source>
        <strain evidence="2 3">RP2S-4</strain>
    </source>
</reference>
<feature type="coiled-coil region" evidence="1">
    <location>
        <begin position="82"/>
        <end position="137"/>
    </location>
</feature>